<dbReference type="InParanoid" id="B8C0W9"/>
<gene>
    <name evidence="1" type="ORF">THAPSDRAFT_268593</name>
</gene>
<keyword evidence="2" id="KW-1185">Reference proteome</keyword>
<dbReference type="InterPro" id="IPR053159">
    <property type="entry name" value="Hybrid_Histidine_Kinase"/>
</dbReference>
<feature type="non-terminal residue" evidence="1">
    <location>
        <position position="1"/>
    </location>
</feature>
<dbReference type="STRING" id="35128.B8C0W9"/>
<dbReference type="GeneID" id="7442041"/>
<sequence length="626" mass="70722">MRVVSSKSRPVMIFLDDIQWADERSLGIIQSILSDARGDPGGSCLFFAGCYRDTEVDNIHPVTHFINELDSMDIKCTTIHLDGISEDALNSIISDTTCMFPRLCKPLAAVVHRKTGGNPFFALEFLGSLVDRGLLQFSQNDLRWNWNECEIESTDVSLNVMHLLNTKMTAMSESMQSTLKVASCFGTKIDSRIVSLLTSIPHFSDFEHQLQEAVSLGLMLKKGSDYAFTHDKVREASYSLIGKHEEKSFHCNLGIIMCSFAGTQKEKDRQYLIAPTIDQINYGVPSLVECPERRVDVAELNVTAGLRAISRSDFAKAYHYFNKAQLLLPDEKWKTHYDLTLRLFLFRANTAFSCGYLNEADEALDTILTEGRCLDDKLDAHHYKSKVLLAQRKVQEAYAQGISVLSALGQNIPDDEHSHTSPPMVKETIEKLKKFTDEELIDMKEVDSKFHYSLMRMYIQVTHVAYFARPKMQTYLTLKSLQLGLEHGFCKYSAASLVLLAAQLPQLTGNLDVTTSSRMSKIALALLERFKATDLLPYVFCIYYSFVAIYTEPLMDCANNLRKGFQVGMTIGDTSMAFICGLHYIQKAFASGVNLVVLQNDVDYHIRLNELHKDFTSKAYVSKYHE</sequence>
<protein>
    <recommendedName>
        <fullName evidence="3">Orc1-like AAA ATPase domain-containing protein</fullName>
    </recommendedName>
</protein>
<dbReference type="SUPFAM" id="SSF48452">
    <property type="entry name" value="TPR-like"/>
    <property type="match status" value="1"/>
</dbReference>
<dbReference type="Proteomes" id="UP000001449">
    <property type="component" value="Chromosome 4"/>
</dbReference>
<evidence type="ECO:0000313" key="1">
    <source>
        <dbReference type="EMBL" id="EED93137.1"/>
    </source>
</evidence>
<dbReference type="AlphaFoldDB" id="B8C0W9"/>
<dbReference type="EMBL" id="CM000641">
    <property type="protein sequence ID" value="EED93137.1"/>
    <property type="molecule type" value="Genomic_DNA"/>
</dbReference>
<dbReference type="PANTHER" id="PTHR43642:SF1">
    <property type="entry name" value="HYBRID SIGNAL TRANSDUCTION HISTIDINE KINASE G"/>
    <property type="match status" value="1"/>
</dbReference>
<dbReference type="PANTHER" id="PTHR43642">
    <property type="entry name" value="HYBRID SIGNAL TRANSDUCTION HISTIDINE KINASE G"/>
    <property type="match status" value="1"/>
</dbReference>
<reference evidence="1 2" key="1">
    <citation type="journal article" date="2004" name="Science">
        <title>The genome of the diatom Thalassiosira pseudonana: ecology, evolution, and metabolism.</title>
        <authorList>
            <person name="Armbrust E.V."/>
            <person name="Berges J.A."/>
            <person name="Bowler C."/>
            <person name="Green B.R."/>
            <person name="Martinez D."/>
            <person name="Putnam N.H."/>
            <person name="Zhou S."/>
            <person name="Allen A.E."/>
            <person name="Apt K.E."/>
            <person name="Bechner M."/>
            <person name="Brzezinski M.A."/>
            <person name="Chaal B.K."/>
            <person name="Chiovitti A."/>
            <person name="Davis A.K."/>
            <person name="Demarest M.S."/>
            <person name="Detter J.C."/>
            <person name="Glavina T."/>
            <person name="Goodstein D."/>
            <person name="Hadi M.Z."/>
            <person name="Hellsten U."/>
            <person name="Hildebrand M."/>
            <person name="Jenkins B.D."/>
            <person name="Jurka J."/>
            <person name="Kapitonov V.V."/>
            <person name="Kroger N."/>
            <person name="Lau W.W."/>
            <person name="Lane T.W."/>
            <person name="Larimer F.W."/>
            <person name="Lippmeier J.C."/>
            <person name="Lucas S."/>
            <person name="Medina M."/>
            <person name="Montsant A."/>
            <person name="Obornik M."/>
            <person name="Parker M.S."/>
            <person name="Palenik B."/>
            <person name="Pazour G.J."/>
            <person name="Richardson P.M."/>
            <person name="Rynearson T.A."/>
            <person name="Saito M.A."/>
            <person name="Schwartz D.C."/>
            <person name="Thamatrakoln K."/>
            <person name="Valentin K."/>
            <person name="Vardi A."/>
            <person name="Wilkerson F.P."/>
            <person name="Rokhsar D.S."/>
        </authorList>
    </citation>
    <scope>NUCLEOTIDE SEQUENCE [LARGE SCALE GENOMIC DNA]</scope>
    <source>
        <strain evidence="1 2">CCMP1335</strain>
    </source>
</reference>
<name>B8C0W9_THAPS</name>
<organism evidence="1 2">
    <name type="scientific">Thalassiosira pseudonana</name>
    <name type="common">Marine diatom</name>
    <name type="synonym">Cyclotella nana</name>
    <dbReference type="NCBI Taxonomy" id="35128"/>
    <lineage>
        <taxon>Eukaryota</taxon>
        <taxon>Sar</taxon>
        <taxon>Stramenopiles</taxon>
        <taxon>Ochrophyta</taxon>
        <taxon>Bacillariophyta</taxon>
        <taxon>Coscinodiscophyceae</taxon>
        <taxon>Thalassiosirophycidae</taxon>
        <taxon>Thalassiosirales</taxon>
        <taxon>Thalassiosiraceae</taxon>
        <taxon>Thalassiosira</taxon>
    </lineage>
</organism>
<dbReference type="InterPro" id="IPR011990">
    <property type="entry name" value="TPR-like_helical_dom_sf"/>
</dbReference>
<dbReference type="HOGENOM" id="CLU_001993_0_0_1"/>
<proteinExistence type="predicted"/>
<dbReference type="KEGG" id="tps:THAPSDRAFT_268593"/>
<accession>B8C0W9</accession>
<dbReference type="RefSeq" id="XP_002289600.1">
    <property type="nucleotide sequence ID" value="XM_002289564.1"/>
</dbReference>
<dbReference type="OMA" id="ENETENC"/>
<reference evidence="1 2" key="2">
    <citation type="journal article" date="2008" name="Nature">
        <title>The Phaeodactylum genome reveals the evolutionary history of diatom genomes.</title>
        <authorList>
            <person name="Bowler C."/>
            <person name="Allen A.E."/>
            <person name="Badger J.H."/>
            <person name="Grimwood J."/>
            <person name="Jabbari K."/>
            <person name="Kuo A."/>
            <person name="Maheswari U."/>
            <person name="Martens C."/>
            <person name="Maumus F."/>
            <person name="Otillar R.P."/>
            <person name="Rayko E."/>
            <person name="Salamov A."/>
            <person name="Vandepoele K."/>
            <person name="Beszteri B."/>
            <person name="Gruber A."/>
            <person name="Heijde M."/>
            <person name="Katinka M."/>
            <person name="Mock T."/>
            <person name="Valentin K."/>
            <person name="Verret F."/>
            <person name="Berges J.A."/>
            <person name="Brownlee C."/>
            <person name="Cadoret J.P."/>
            <person name="Chiovitti A."/>
            <person name="Choi C.J."/>
            <person name="Coesel S."/>
            <person name="De Martino A."/>
            <person name="Detter J.C."/>
            <person name="Durkin C."/>
            <person name="Falciatore A."/>
            <person name="Fournet J."/>
            <person name="Haruta M."/>
            <person name="Huysman M.J."/>
            <person name="Jenkins B.D."/>
            <person name="Jiroutova K."/>
            <person name="Jorgensen R.E."/>
            <person name="Joubert Y."/>
            <person name="Kaplan A."/>
            <person name="Kroger N."/>
            <person name="Kroth P.G."/>
            <person name="La Roche J."/>
            <person name="Lindquist E."/>
            <person name="Lommer M."/>
            <person name="Martin-Jezequel V."/>
            <person name="Lopez P.J."/>
            <person name="Lucas S."/>
            <person name="Mangogna M."/>
            <person name="McGinnis K."/>
            <person name="Medlin L.K."/>
            <person name="Montsant A."/>
            <person name="Oudot-Le Secq M.P."/>
            <person name="Napoli C."/>
            <person name="Obornik M."/>
            <person name="Parker M.S."/>
            <person name="Petit J.L."/>
            <person name="Porcel B.M."/>
            <person name="Poulsen N."/>
            <person name="Robison M."/>
            <person name="Rychlewski L."/>
            <person name="Rynearson T.A."/>
            <person name="Schmutz J."/>
            <person name="Shapiro H."/>
            <person name="Siaut M."/>
            <person name="Stanley M."/>
            <person name="Sussman M.R."/>
            <person name="Taylor A.R."/>
            <person name="Vardi A."/>
            <person name="von Dassow P."/>
            <person name="Vyverman W."/>
            <person name="Willis A."/>
            <person name="Wyrwicz L.S."/>
            <person name="Rokhsar D.S."/>
            <person name="Weissenbach J."/>
            <person name="Armbrust E.V."/>
            <person name="Green B.R."/>
            <person name="Van de Peer Y."/>
            <person name="Grigoriev I.V."/>
        </authorList>
    </citation>
    <scope>NUCLEOTIDE SEQUENCE [LARGE SCALE GENOMIC DNA]</scope>
    <source>
        <strain evidence="1 2">CCMP1335</strain>
    </source>
</reference>
<evidence type="ECO:0008006" key="3">
    <source>
        <dbReference type="Google" id="ProtNLM"/>
    </source>
</evidence>
<dbReference type="PaxDb" id="35128-Thaps268593"/>
<evidence type="ECO:0000313" key="2">
    <source>
        <dbReference type="Proteomes" id="UP000001449"/>
    </source>
</evidence>